<dbReference type="Proteomes" id="UP001161406">
    <property type="component" value="Unassembled WGS sequence"/>
</dbReference>
<feature type="region of interest" description="Disordered" evidence="1">
    <location>
        <begin position="143"/>
        <end position="182"/>
    </location>
</feature>
<proteinExistence type="predicted"/>
<name>A0ABQ5UHC6_9HYPH</name>
<reference evidence="2" key="2">
    <citation type="submission" date="2023-01" db="EMBL/GenBank/DDBJ databases">
        <title>Draft genome sequence of Devosia yakushimensis strain NBRC 103855.</title>
        <authorList>
            <person name="Sun Q."/>
            <person name="Mori K."/>
        </authorList>
    </citation>
    <scope>NUCLEOTIDE SEQUENCE</scope>
    <source>
        <strain evidence="2">NBRC 103855</strain>
    </source>
</reference>
<organism evidence="2 3">
    <name type="scientific">Devosia yakushimensis</name>
    <dbReference type="NCBI Taxonomy" id="470028"/>
    <lineage>
        <taxon>Bacteria</taxon>
        <taxon>Pseudomonadati</taxon>
        <taxon>Pseudomonadota</taxon>
        <taxon>Alphaproteobacteria</taxon>
        <taxon>Hyphomicrobiales</taxon>
        <taxon>Devosiaceae</taxon>
        <taxon>Devosia</taxon>
    </lineage>
</organism>
<accession>A0ABQ5UHC6</accession>
<evidence type="ECO:0000313" key="2">
    <source>
        <dbReference type="EMBL" id="GLQ11467.1"/>
    </source>
</evidence>
<gene>
    <name evidence="2" type="ORF">GCM10007913_33990</name>
</gene>
<sequence>MATASRAEARARFLPDNSAAANPAAFFFAGADKAMRVSDVMDDIGRLSDEEHHPTHHASLGLAPRTILNPAQAANGPRVKPEEDDCGWGEYRGRRVAGLQDPLHSRCHPGAGRNGGVLPHWEKNTIPPTHQASLGLDPRAILSPAQAANGPRVRPEEGDCGWGEYPGTATGIEPRGLPLARP</sequence>
<keyword evidence="3" id="KW-1185">Reference proteome</keyword>
<comment type="caution">
    <text evidence="2">The sequence shown here is derived from an EMBL/GenBank/DDBJ whole genome shotgun (WGS) entry which is preliminary data.</text>
</comment>
<evidence type="ECO:0000313" key="3">
    <source>
        <dbReference type="Proteomes" id="UP001161406"/>
    </source>
</evidence>
<dbReference type="EMBL" id="BSNG01000001">
    <property type="protein sequence ID" value="GLQ11467.1"/>
    <property type="molecule type" value="Genomic_DNA"/>
</dbReference>
<protein>
    <submittedName>
        <fullName evidence="2">Uncharacterized protein</fullName>
    </submittedName>
</protein>
<evidence type="ECO:0000256" key="1">
    <source>
        <dbReference type="SAM" id="MobiDB-lite"/>
    </source>
</evidence>
<reference evidence="2" key="1">
    <citation type="journal article" date="2014" name="Int. J. Syst. Evol. Microbiol.">
        <title>Complete genome of a new Firmicutes species belonging to the dominant human colonic microbiota ('Ruminococcus bicirculans') reveals two chromosomes and a selective capacity to utilize plant glucans.</title>
        <authorList>
            <consortium name="NISC Comparative Sequencing Program"/>
            <person name="Wegmann U."/>
            <person name="Louis P."/>
            <person name="Goesmann A."/>
            <person name="Henrissat B."/>
            <person name="Duncan S.H."/>
            <person name="Flint H.J."/>
        </authorList>
    </citation>
    <scope>NUCLEOTIDE SEQUENCE</scope>
    <source>
        <strain evidence="2">NBRC 103855</strain>
    </source>
</reference>